<evidence type="ECO:0000256" key="1">
    <source>
        <dbReference type="SAM" id="SignalP"/>
    </source>
</evidence>
<dbReference type="CDD" id="cd01099">
    <property type="entry name" value="PAN_AP_HGF"/>
    <property type="match status" value="1"/>
</dbReference>
<feature type="signal peptide" evidence="1">
    <location>
        <begin position="1"/>
        <end position="22"/>
    </location>
</feature>
<feature type="domain" description="Apple" evidence="2">
    <location>
        <begin position="36"/>
        <end position="122"/>
    </location>
</feature>
<keyword evidence="3" id="KW-1185">Reference proteome</keyword>
<evidence type="ECO:0000313" key="4">
    <source>
        <dbReference type="WBParaSite" id="L893_g913.t1"/>
    </source>
</evidence>
<dbReference type="SUPFAM" id="SSF57414">
    <property type="entry name" value="Hairpin loop containing domain-like"/>
    <property type="match status" value="1"/>
</dbReference>
<evidence type="ECO:0000313" key="3">
    <source>
        <dbReference type="Proteomes" id="UP000095287"/>
    </source>
</evidence>
<keyword evidence="1" id="KW-0732">Signal</keyword>
<protein>
    <submittedName>
        <fullName evidence="4">Apple domain-containing protein</fullName>
    </submittedName>
</protein>
<reference evidence="4" key="1">
    <citation type="submission" date="2016-11" db="UniProtKB">
        <authorList>
            <consortium name="WormBaseParasite"/>
        </authorList>
    </citation>
    <scope>IDENTIFICATION</scope>
</reference>
<proteinExistence type="predicted"/>
<name>A0A1I8ATW3_9BILA</name>
<feature type="chain" id="PRO_5009315079" evidence="1">
    <location>
        <begin position="23"/>
        <end position="280"/>
    </location>
</feature>
<evidence type="ECO:0000259" key="2">
    <source>
        <dbReference type="PROSITE" id="PS50948"/>
    </source>
</evidence>
<sequence length="280" mass="30506">MSPLVMQISLFLVFALLSTLEASRIRKRDVFDLNQCFVYRKGFRIELKAGDIESTDTVQFKDDCLKACLRALLNDGFECRSLMHMPRENDCVLTTVAGNSANIVPLSEEKSAAPINYYENECAKVPLPGAGVVEAKLQGYRGQGLVQLAQKKGGNPQIMVILNGVPENNNFDIVYVEEEVKDCYKLSAQQKASAQTLVTVDSDGNGMGVQPWTQIFFDIFDDGVMGKTVAVIDAKTKQVFDCGKIQVRGSTSDFEKAKNGAATLLFGAASLGIALLTAVL</sequence>
<dbReference type="Pfam" id="PF00024">
    <property type="entry name" value="PAN_1"/>
    <property type="match status" value="1"/>
</dbReference>
<dbReference type="InterPro" id="IPR003609">
    <property type="entry name" value="Pan_app"/>
</dbReference>
<accession>A0A1I8ATW3</accession>
<dbReference type="PROSITE" id="PS50948">
    <property type="entry name" value="PAN"/>
    <property type="match status" value="1"/>
</dbReference>
<dbReference type="Proteomes" id="UP000095287">
    <property type="component" value="Unplaced"/>
</dbReference>
<dbReference type="AlphaFoldDB" id="A0A1I8ATW3"/>
<organism evidence="3 4">
    <name type="scientific">Steinernema glaseri</name>
    <dbReference type="NCBI Taxonomy" id="37863"/>
    <lineage>
        <taxon>Eukaryota</taxon>
        <taxon>Metazoa</taxon>
        <taxon>Ecdysozoa</taxon>
        <taxon>Nematoda</taxon>
        <taxon>Chromadorea</taxon>
        <taxon>Rhabditida</taxon>
        <taxon>Tylenchina</taxon>
        <taxon>Panagrolaimomorpha</taxon>
        <taxon>Strongyloidoidea</taxon>
        <taxon>Steinernematidae</taxon>
        <taxon>Steinernema</taxon>
    </lineage>
</organism>
<dbReference type="Gene3D" id="3.50.4.10">
    <property type="entry name" value="Hepatocyte Growth Factor"/>
    <property type="match status" value="1"/>
</dbReference>
<dbReference type="WBParaSite" id="L893_g913.t1">
    <property type="protein sequence ID" value="L893_g913.t1"/>
    <property type="gene ID" value="L893_g913"/>
</dbReference>